<evidence type="ECO:0008006" key="2">
    <source>
        <dbReference type="Google" id="ProtNLM"/>
    </source>
</evidence>
<protein>
    <recommendedName>
        <fullName evidence="2">Reverse transcriptase domain-containing protein</fullName>
    </recommendedName>
</protein>
<organism evidence="1">
    <name type="scientific">Tanacetum cinerariifolium</name>
    <name type="common">Dalmatian daisy</name>
    <name type="synonym">Chrysanthemum cinerariifolium</name>
    <dbReference type="NCBI Taxonomy" id="118510"/>
    <lineage>
        <taxon>Eukaryota</taxon>
        <taxon>Viridiplantae</taxon>
        <taxon>Streptophyta</taxon>
        <taxon>Embryophyta</taxon>
        <taxon>Tracheophyta</taxon>
        <taxon>Spermatophyta</taxon>
        <taxon>Magnoliopsida</taxon>
        <taxon>eudicotyledons</taxon>
        <taxon>Gunneridae</taxon>
        <taxon>Pentapetalae</taxon>
        <taxon>asterids</taxon>
        <taxon>campanulids</taxon>
        <taxon>Asterales</taxon>
        <taxon>Asteraceae</taxon>
        <taxon>Asteroideae</taxon>
        <taxon>Anthemideae</taxon>
        <taxon>Anthemidinae</taxon>
        <taxon>Tanacetum</taxon>
    </lineage>
</organism>
<reference evidence="1" key="1">
    <citation type="journal article" date="2019" name="Sci. Rep.">
        <title>Draft genome of Tanacetum cinerariifolium, the natural source of mosquito coil.</title>
        <authorList>
            <person name="Yamashiro T."/>
            <person name="Shiraishi A."/>
            <person name="Satake H."/>
            <person name="Nakayama K."/>
        </authorList>
    </citation>
    <scope>NUCLEOTIDE SEQUENCE</scope>
</reference>
<name>A0A6L2KBB6_TANCI</name>
<gene>
    <name evidence="1" type="ORF">Tci_018614</name>
</gene>
<sequence>MILGRPFLATIHAEIDIYNKDISLETGDDMVTFDMDKKIHNFTTRVGKGQSNKKARMLKPDSNTPRTHFCKPVQQKCNGILKVWPTCDPTMKLCYEGNETSEVDEQGSLKYWHCHFEDERKSMKGGNLSFPNFFLVRYEINQGDGLVWDNRPTKYPRPRSFDDYKWVFDLEIDQLVDEYELGKGKKGDMLEDIWEYYEKVQGITQTGGTIISLKRMRDKKAI</sequence>
<dbReference type="AlphaFoldDB" id="A0A6L2KBB6"/>
<accession>A0A6L2KBB6</accession>
<proteinExistence type="predicted"/>
<evidence type="ECO:0000313" key="1">
    <source>
        <dbReference type="EMBL" id="GEU46636.1"/>
    </source>
</evidence>
<comment type="caution">
    <text evidence="1">The sequence shown here is derived from an EMBL/GenBank/DDBJ whole genome shotgun (WGS) entry which is preliminary data.</text>
</comment>
<dbReference type="EMBL" id="BKCJ010002153">
    <property type="protein sequence ID" value="GEU46636.1"/>
    <property type="molecule type" value="Genomic_DNA"/>
</dbReference>